<feature type="region of interest" description="Disordered" evidence="6">
    <location>
        <begin position="77"/>
        <end position="121"/>
    </location>
</feature>
<proteinExistence type="predicted"/>
<evidence type="ECO:0000256" key="1">
    <source>
        <dbReference type="ARBA" id="ARBA00022723"/>
    </source>
</evidence>
<dbReference type="EMBL" id="JAAWVO010073700">
    <property type="protein sequence ID" value="MBN3325011.1"/>
    <property type="molecule type" value="Genomic_DNA"/>
</dbReference>
<dbReference type="GO" id="GO:0008270">
    <property type="term" value="F:zinc ion binding"/>
    <property type="evidence" value="ECO:0007669"/>
    <property type="project" value="UniProtKB-KW"/>
</dbReference>
<sequence length="650" mass="71745">MLTSSIGDRLEDRGQKKRVRPPEPQHWEKKLQPHKTQRRTNLLNQGCAAFPRILCEPGQASSVLTHSHMQLLSQKLLDSTGEKVSESSSEQSPTGQQALLPPPLARPGAEKPNAGTLGSRLRSTAILCKPQKDKENPVQPELSKQEAVKLVSMHNKLGSVWRSGCPTTSTPLAAKMQSLLSATRWRQRQTRTRGKRRGGRQAAQPLTCPTGRVGSAGGWSGHIAIRFPISRPTLAAQWVQNLGRKSFAPTSNTCLCSEHFLPECFRDYNGRQFLREDAVPTIFRPTEPRALRGGATAKEPSQLKRQRFGAMSELEKAQEREKARLRQRERRLRLKEMSAASFTKIRDTFWKRTGTLAWCSAREVAPGAGSEAPGCGGDPWRLTQRKPVSVRAVRVLGGDRCHLGSRYAHESERDGGGGGRFCLPLPHPSRRRRRRRSGWLVLTDPCRAWALQTRGAPDPPPRAAGGYWGAPWAQALSDPGSPWKKASLELATTLWAWVRNPGRLHPGTPVFTGRLSAVWESEDRGLWPRAQRPRWGRRGSRISLLPARGPRRLLPYRVPASSPQEAAGGGAPRRASLEPVARKLGPHSEGAPPVSANAIWDRGAITAGLGWGKMRRHGAEDNTKTPPHQTRLMPREERSAVSSAGLCCEG</sequence>
<keyword evidence="1" id="KW-0479">Metal-binding</keyword>
<evidence type="ECO:0000313" key="9">
    <source>
        <dbReference type="Proteomes" id="UP000736164"/>
    </source>
</evidence>
<name>A0A8J7P5Y0_ATRSP</name>
<feature type="compositionally biased region" description="Polar residues" evidence="6">
    <location>
        <begin position="86"/>
        <end position="97"/>
    </location>
</feature>
<protein>
    <submittedName>
        <fullName evidence="8">THAP3 protein</fullName>
    </submittedName>
</protein>
<feature type="compositionally biased region" description="Basic and acidic residues" evidence="6">
    <location>
        <begin position="8"/>
        <end position="31"/>
    </location>
</feature>
<keyword evidence="3" id="KW-0862">Zinc</keyword>
<evidence type="ECO:0000256" key="6">
    <source>
        <dbReference type="SAM" id="MobiDB-lite"/>
    </source>
</evidence>
<keyword evidence="2 5" id="KW-0863">Zinc-finger</keyword>
<feature type="compositionally biased region" description="Basic and acidic residues" evidence="6">
    <location>
        <begin position="313"/>
        <end position="326"/>
    </location>
</feature>
<evidence type="ECO:0000256" key="4">
    <source>
        <dbReference type="ARBA" id="ARBA00023125"/>
    </source>
</evidence>
<evidence type="ECO:0000256" key="2">
    <source>
        <dbReference type="ARBA" id="ARBA00022771"/>
    </source>
</evidence>
<dbReference type="PROSITE" id="PS50950">
    <property type="entry name" value="ZF_THAP"/>
    <property type="match status" value="1"/>
</dbReference>
<feature type="domain" description="THAP-type" evidence="7">
    <location>
        <begin position="204"/>
        <end position="283"/>
    </location>
</feature>
<feature type="region of interest" description="Disordered" evidence="6">
    <location>
        <begin position="184"/>
        <end position="211"/>
    </location>
</feature>
<dbReference type="GO" id="GO:0003677">
    <property type="term" value="F:DNA binding"/>
    <property type="evidence" value="ECO:0007669"/>
    <property type="project" value="UniProtKB-UniRule"/>
</dbReference>
<gene>
    <name evidence="8" type="primary">Thap3_1</name>
    <name evidence="8" type="ORF">GTO95_0005822</name>
</gene>
<evidence type="ECO:0000256" key="3">
    <source>
        <dbReference type="ARBA" id="ARBA00022833"/>
    </source>
</evidence>
<feature type="region of interest" description="Disordered" evidence="6">
    <location>
        <begin position="292"/>
        <end position="326"/>
    </location>
</feature>
<dbReference type="InterPro" id="IPR026520">
    <property type="entry name" value="THAP3"/>
</dbReference>
<dbReference type="Pfam" id="PF05485">
    <property type="entry name" value="THAP"/>
    <property type="match status" value="1"/>
</dbReference>
<feature type="non-terminal residue" evidence="8">
    <location>
        <position position="650"/>
    </location>
</feature>
<dbReference type="Proteomes" id="UP000736164">
    <property type="component" value="Unassembled WGS sequence"/>
</dbReference>
<accession>A0A8J7P5Y0</accession>
<dbReference type="AlphaFoldDB" id="A0A8J7P5Y0"/>
<feature type="region of interest" description="Disordered" evidence="6">
    <location>
        <begin position="615"/>
        <end position="650"/>
    </location>
</feature>
<dbReference type="InterPro" id="IPR006612">
    <property type="entry name" value="THAP_Znf"/>
</dbReference>
<dbReference type="PANTHER" id="PTHR47120:SF1">
    <property type="entry name" value="THAP DOMAIN-CONTAINING PROTEIN 3"/>
    <property type="match status" value="1"/>
</dbReference>
<evidence type="ECO:0000313" key="8">
    <source>
        <dbReference type="EMBL" id="MBN3325011.1"/>
    </source>
</evidence>
<feature type="region of interest" description="Disordered" evidence="6">
    <location>
        <begin position="1"/>
        <end position="37"/>
    </location>
</feature>
<evidence type="ECO:0000256" key="5">
    <source>
        <dbReference type="PROSITE-ProRule" id="PRU00309"/>
    </source>
</evidence>
<feature type="region of interest" description="Disordered" evidence="6">
    <location>
        <begin position="555"/>
        <end position="575"/>
    </location>
</feature>
<dbReference type="SMART" id="SM00692">
    <property type="entry name" value="DM3"/>
    <property type="match status" value="1"/>
</dbReference>
<keyword evidence="4 5" id="KW-0238">DNA-binding</keyword>
<organism evidence="8 9">
    <name type="scientific">Atractosteus spatula</name>
    <name type="common">Alligator gar</name>
    <name type="synonym">Lepisosteus spatula</name>
    <dbReference type="NCBI Taxonomy" id="7917"/>
    <lineage>
        <taxon>Eukaryota</taxon>
        <taxon>Metazoa</taxon>
        <taxon>Chordata</taxon>
        <taxon>Craniata</taxon>
        <taxon>Vertebrata</taxon>
        <taxon>Euteleostomi</taxon>
        <taxon>Actinopterygii</taxon>
        <taxon>Neopterygii</taxon>
        <taxon>Holostei</taxon>
        <taxon>Semionotiformes</taxon>
        <taxon>Lepisosteidae</taxon>
        <taxon>Atractosteus</taxon>
    </lineage>
</organism>
<evidence type="ECO:0000259" key="7">
    <source>
        <dbReference type="PROSITE" id="PS50950"/>
    </source>
</evidence>
<feature type="non-terminal residue" evidence="8">
    <location>
        <position position="1"/>
    </location>
</feature>
<feature type="compositionally biased region" description="Basic residues" evidence="6">
    <location>
        <begin position="185"/>
        <end position="199"/>
    </location>
</feature>
<dbReference type="SMART" id="SM00980">
    <property type="entry name" value="THAP"/>
    <property type="match status" value="1"/>
</dbReference>
<dbReference type="PANTHER" id="PTHR47120">
    <property type="entry name" value="THAP DOMAIN-CONTAINING PROTEIN 3"/>
    <property type="match status" value="1"/>
</dbReference>
<keyword evidence="9" id="KW-1185">Reference proteome</keyword>
<dbReference type="SUPFAM" id="SSF57716">
    <property type="entry name" value="Glucocorticoid receptor-like (DNA-binding domain)"/>
    <property type="match status" value="1"/>
</dbReference>
<comment type="caution">
    <text evidence="8">The sequence shown here is derived from an EMBL/GenBank/DDBJ whole genome shotgun (WGS) entry which is preliminary data.</text>
</comment>
<reference evidence="8" key="1">
    <citation type="journal article" date="2021" name="Cell">
        <title>Tracing the genetic footprints of vertebrate landing in non-teleost ray-finned fishes.</title>
        <authorList>
            <person name="Bi X."/>
            <person name="Wang K."/>
            <person name="Yang L."/>
            <person name="Pan H."/>
            <person name="Jiang H."/>
            <person name="Wei Q."/>
            <person name="Fang M."/>
            <person name="Yu H."/>
            <person name="Zhu C."/>
            <person name="Cai Y."/>
            <person name="He Y."/>
            <person name="Gan X."/>
            <person name="Zeng H."/>
            <person name="Yu D."/>
            <person name="Zhu Y."/>
            <person name="Jiang H."/>
            <person name="Qiu Q."/>
            <person name="Yang H."/>
            <person name="Zhang Y.E."/>
            <person name="Wang W."/>
            <person name="Zhu M."/>
            <person name="He S."/>
            <person name="Zhang G."/>
        </authorList>
    </citation>
    <scope>NUCLEOTIDE SEQUENCE</scope>
    <source>
        <strain evidence="8">Allg_001</strain>
    </source>
</reference>